<dbReference type="SUPFAM" id="SSF56672">
    <property type="entry name" value="DNA/RNA polymerases"/>
    <property type="match status" value="1"/>
</dbReference>
<dbReference type="AlphaFoldDB" id="A0A7T8H200"/>
<dbReference type="InterPro" id="IPR043502">
    <property type="entry name" value="DNA/RNA_pol_sf"/>
</dbReference>
<gene>
    <name evidence="3" type="ORF">FKW44_016511</name>
</gene>
<proteinExistence type="predicted"/>
<evidence type="ECO:0000259" key="2">
    <source>
        <dbReference type="PROSITE" id="PS50878"/>
    </source>
</evidence>
<organism evidence="3 4">
    <name type="scientific">Caligus rogercresseyi</name>
    <name type="common">Sea louse</name>
    <dbReference type="NCBI Taxonomy" id="217165"/>
    <lineage>
        <taxon>Eukaryota</taxon>
        <taxon>Metazoa</taxon>
        <taxon>Ecdysozoa</taxon>
        <taxon>Arthropoda</taxon>
        <taxon>Crustacea</taxon>
        <taxon>Multicrustacea</taxon>
        <taxon>Hexanauplia</taxon>
        <taxon>Copepoda</taxon>
        <taxon>Siphonostomatoida</taxon>
        <taxon>Caligidae</taxon>
        <taxon>Caligus</taxon>
    </lineage>
</organism>
<dbReference type="Pfam" id="PF00078">
    <property type="entry name" value="RVT_1"/>
    <property type="match status" value="1"/>
</dbReference>
<feature type="region of interest" description="Disordered" evidence="1">
    <location>
        <begin position="263"/>
        <end position="289"/>
    </location>
</feature>
<name>A0A7T8H200_CALRO</name>
<dbReference type="PANTHER" id="PTHR33332">
    <property type="entry name" value="REVERSE TRANSCRIPTASE DOMAIN-CONTAINING PROTEIN"/>
    <property type="match status" value="1"/>
</dbReference>
<dbReference type="Gene3D" id="3.60.10.10">
    <property type="entry name" value="Endonuclease/exonuclease/phosphatase"/>
    <property type="match status" value="1"/>
</dbReference>
<dbReference type="SUPFAM" id="SSF56219">
    <property type="entry name" value="DNase I-like"/>
    <property type="match status" value="1"/>
</dbReference>
<dbReference type="GO" id="GO:0071897">
    <property type="term" value="P:DNA biosynthetic process"/>
    <property type="evidence" value="ECO:0007669"/>
    <property type="project" value="UniProtKB-ARBA"/>
</dbReference>
<dbReference type="Proteomes" id="UP000595437">
    <property type="component" value="Chromosome 11"/>
</dbReference>
<dbReference type="EMBL" id="CP045900">
    <property type="protein sequence ID" value="QQP41983.1"/>
    <property type="molecule type" value="Genomic_DNA"/>
</dbReference>
<dbReference type="Pfam" id="PF03372">
    <property type="entry name" value="Exo_endo_phos"/>
    <property type="match status" value="1"/>
</dbReference>
<reference evidence="4" key="1">
    <citation type="submission" date="2021-01" db="EMBL/GenBank/DDBJ databases">
        <title>Caligus Genome Assembly.</title>
        <authorList>
            <person name="Gallardo-Escarate C."/>
        </authorList>
    </citation>
    <scope>NUCLEOTIDE SEQUENCE [LARGE SCALE GENOMIC DNA]</scope>
</reference>
<protein>
    <recommendedName>
        <fullName evidence="2">Reverse transcriptase domain-containing protein</fullName>
    </recommendedName>
</protein>
<dbReference type="PROSITE" id="PS50878">
    <property type="entry name" value="RT_POL"/>
    <property type="match status" value="1"/>
</dbReference>
<evidence type="ECO:0000313" key="4">
    <source>
        <dbReference type="Proteomes" id="UP000595437"/>
    </source>
</evidence>
<keyword evidence="4" id="KW-1185">Reference proteome</keyword>
<evidence type="ECO:0000313" key="3">
    <source>
        <dbReference type="EMBL" id="QQP41983.1"/>
    </source>
</evidence>
<dbReference type="InterPro" id="IPR036691">
    <property type="entry name" value="Endo/exonu/phosph_ase_sf"/>
</dbReference>
<evidence type="ECO:0000256" key="1">
    <source>
        <dbReference type="SAM" id="MobiDB-lite"/>
    </source>
</evidence>
<dbReference type="CDD" id="cd01650">
    <property type="entry name" value="RT_nLTR_like"/>
    <property type="match status" value="1"/>
</dbReference>
<accession>A0A7T8H200</accession>
<sequence length="1250" mass="137510">MDSHFETNVLQQYYGKKRKKSSSHNEENIQDELSFLSPIKRDKIMSQIKSLVMDAVMESTSIIIRDMSVLRAKIETANTAKAQMESSILSLNERCTKLEGDANNYVQKPCTMSDTAIDEPMGPSGDNTEKKLCRSMWGKSTCSGPNKCSKTHLDFCGDPACFGDITTRKKCLKGEAPNSSPSPNQLRERLPLSECLVPLPGDHATKQATATATPTRAHLHPTILQTDSAGISLADRMDGFTHGVHAGPSHFAFRRDSYVPYGANNTLPRSRGTKRFPSPRTNRQGNSRPYCKSPSLKICTWNVAGLSGTKELHLAYLLDRKDIDIAVITETELASSNGTFITNGFVTFEPLGMEYKRILTLVKTDLAMRYNAKLRSDLMSSHVQTVWIELSLPNHSILVGGVYREWTSSKIKSFLNEKDRLDVIINQARSATRMSKRVLILGDFNLDTMRYNDRSYSRKNLLQILGDGMKDASLDYATTEATWKSYGKFNGEHRISCLDHVYFAGLDCNVEVLKDTTTDHRPVLAKILVPSGKTGTRSIERRNFKAIQLQELEDALQKWPWTTIYSIEDVDTVHQFLLDGITEALNEVAPIKTIKVKTGRSLYLASDTLELMRKRDRASGSEYRRIRNQVSSLVKRDQICTNMGELRKSPNDPKVLWRLANEAIGKSSVSLPASLEVNGISTMDNAETATAVNKFYIDKVIKLRHGLPSLKPPPSSWPKSSAPFSFSFASAGKIAKVVKAMRATEALGVDGIPVSVLKKGIEVLAGPISHLVNRSLASGTVPTALKLSNVLPIYKGKGKSAADPASYRPVCILPALSKILETVVKTDFEIHLAKTEALPNTQFGFRRGRSTTTALATAHAKWLKAKQRGKVVGVLGFDLSAAFDTVDQLQLLPKLKKLGIEGMQLEWFKSYLSGGSQRVVWNGAESDFLNVKYGVRQGSILGPILYLVLVADVTSCVGIGDEENSSYADDFFLWAVGDSLEEVGLLLETKADAFSKYAGGNGLVLNAAKTQFMIGGKAKKKDTSAFTIRVGGVELHPSDEIEFLGVKFDSDFTTAPHNAYVVKAAKQRAALISRLAVHIPRGKYLRQLARGLMVGKLSYAAAVVTTPRFDKNKEPDAAHRAVQVAINDVARSIAGCRRRDHIRIEDLLRIAKIPSLNEITVMAVAVETWKCFHSNDGGCGARNPIGDLVFPTPKRPTRSTTSVACPLRGGTDTFASHAVSVWNNFESLRSARTLAAARDVARTIGRSTPI</sequence>
<feature type="domain" description="Reverse transcriptase" evidence="2">
    <location>
        <begin position="774"/>
        <end position="1048"/>
    </location>
</feature>
<dbReference type="InterPro" id="IPR000477">
    <property type="entry name" value="RT_dom"/>
</dbReference>
<dbReference type="InterPro" id="IPR005135">
    <property type="entry name" value="Endo/exonuclease/phosphatase"/>
</dbReference>
<dbReference type="OrthoDB" id="411173at2759"/>